<feature type="region of interest" description="Disordered" evidence="1">
    <location>
        <begin position="549"/>
        <end position="572"/>
    </location>
</feature>
<dbReference type="RefSeq" id="XP_060299592.1">
    <property type="nucleotide sequence ID" value="XM_060444801.1"/>
</dbReference>
<evidence type="ECO:0000256" key="1">
    <source>
        <dbReference type="SAM" id="MobiDB-lite"/>
    </source>
</evidence>
<feature type="compositionally biased region" description="Polar residues" evidence="1">
    <location>
        <begin position="620"/>
        <end position="630"/>
    </location>
</feature>
<organism evidence="3 4">
    <name type="scientific">Lasiosphaeria miniovina</name>
    <dbReference type="NCBI Taxonomy" id="1954250"/>
    <lineage>
        <taxon>Eukaryota</taxon>
        <taxon>Fungi</taxon>
        <taxon>Dikarya</taxon>
        <taxon>Ascomycota</taxon>
        <taxon>Pezizomycotina</taxon>
        <taxon>Sordariomycetes</taxon>
        <taxon>Sordariomycetidae</taxon>
        <taxon>Sordariales</taxon>
        <taxon>Lasiosphaeriaceae</taxon>
        <taxon>Lasiosphaeria</taxon>
    </lineage>
</organism>
<feature type="region of interest" description="Disordered" evidence="1">
    <location>
        <begin position="615"/>
        <end position="683"/>
    </location>
</feature>
<dbReference type="GeneID" id="85328071"/>
<reference evidence="3" key="1">
    <citation type="submission" date="2023-06" db="EMBL/GenBank/DDBJ databases">
        <title>Genome-scale phylogeny and comparative genomics of the fungal order Sordariales.</title>
        <authorList>
            <consortium name="Lawrence Berkeley National Laboratory"/>
            <person name="Hensen N."/>
            <person name="Bonometti L."/>
            <person name="Westerberg I."/>
            <person name="Brannstrom I.O."/>
            <person name="Guillou S."/>
            <person name="Cros-Aarteil S."/>
            <person name="Calhoun S."/>
            <person name="Haridas S."/>
            <person name="Kuo A."/>
            <person name="Mondo S."/>
            <person name="Pangilinan J."/>
            <person name="Riley R."/>
            <person name="LaButti K."/>
            <person name="Andreopoulos B."/>
            <person name="Lipzen A."/>
            <person name="Chen C."/>
            <person name="Yanf M."/>
            <person name="Daum C."/>
            <person name="Ng V."/>
            <person name="Clum A."/>
            <person name="Steindorff A."/>
            <person name="Ohm R."/>
            <person name="Martin F."/>
            <person name="Silar P."/>
            <person name="Natvig D."/>
            <person name="Lalanne C."/>
            <person name="Gautier V."/>
            <person name="Ament-velasquez S.L."/>
            <person name="Kruys A."/>
            <person name="Hutchinson M.I."/>
            <person name="Powell A.J."/>
            <person name="Barry K."/>
            <person name="Miller A.N."/>
            <person name="Grigoriev I.V."/>
            <person name="Debuchy R."/>
            <person name="Gladieux P."/>
            <person name="Thoren M.H."/>
            <person name="Johannesson H."/>
        </authorList>
    </citation>
    <scope>NUCLEOTIDE SEQUENCE</scope>
    <source>
        <strain evidence="3">SMH2392-1A</strain>
    </source>
</reference>
<proteinExistence type="predicted"/>
<keyword evidence="4" id="KW-1185">Reference proteome</keyword>
<dbReference type="Proteomes" id="UP001172101">
    <property type="component" value="Unassembled WGS sequence"/>
</dbReference>
<feature type="region of interest" description="Disordered" evidence="1">
    <location>
        <begin position="705"/>
        <end position="772"/>
    </location>
</feature>
<feature type="domain" description="DUF8004" evidence="2">
    <location>
        <begin position="168"/>
        <end position="258"/>
    </location>
</feature>
<evidence type="ECO:0000259" key="2">
    <source>
        <dbReference type="Pfam" id="PF26013"/>
    </source>
</evidence>
<comment type="caution">
    <text evidence="3">The sequence shown here is derived from an EMBL/GenBank/DDBJ whole genome shotgun (WGS) entry which is preliminary data.</text>
</comment>
<feature type="region of interest" description="Disordered" evidence="1">
    <location>
        <begin position="489"/>
        <end position="535"/>
    </location>
</feature>
<dbReference type="Pfam" id="PF26013">
    <property type="entry name" value="DUF8004"/>
    <property type="match status" value="1"/>
</dbReference>
<evidence type="ECO:0000313" key="3">
    <source>
        <dbReference type="EMBL" id="KAK0726736.1"/>
    </source>
</evidence>
<dbReference type="PANTHER" id="PTHR39601:SF1">
    <property type="entry name" value="CHORIOGENIN HMINOR"/>
    <property type="match status" value="1"/>
</dbReference>
<protein>
    <recommendedName>
        <fullName evidence="2">DUF8004 domain-containing protein</fullName>
    </recommendedName>
</protein>
<dbReference type="InterPro" id="IPR058317">
    <property type="entry name" value="DUF8004"/>
</dbReference>
<name>A0AA40B318_9PEZI</name>
<accession>A0AA40B318</accession>
<dbReference type="EMBL" id="JAUIRO010000002">
    <property type="protein sequence ID" value="KAK0726736.1"/>
    <property type="molecule type" value="Genomic_DNA"/>
</dbReference>
<gene>
    <name evidence="3" type="ORF">B0T26DRAFT_747146</name>
</gene>
<dbReference type="AlphaFoldDB" id="A0AA40B318"/>
<feature type="compositionally biased region" description="Pro residues" evidence="1">
    <location>
        <begin position="516"/>
        <end position="527"/>
    </location>
</feature>
<feature type="compositionally biased region" description="Basic and acidic residues" evidence="1">
    <location>
        <begin position="712"/>
        <end position="721"/>
    </location>
</feature>
<dbReference type="PANTHER" id="PTHR39601">
    <property type="entry name" value="CHORIOGENIN HMINOR"/>
    <property type="match status" value="1"/>
</dbReference>
<feature type="compositionally biased region" description="Polar residues" evidence="1">
    <location>
        <begin position="498"/>
        <end position="512"/>
    </location>
</feature>
<evidence type="ECO:0000313" key="4">
    <source>
        <dbReference type="Proteomes" id="UP001172101"/>
    </source>
</evidence>
<sequence>MERRVLGKSRIKRWDGALRECTAWDNIKRDPELWYQNGDCFVHLYGKGQSYRGPAFKVPLDALLATKCHPLVARFMLRDASTTPGAGVGQDPIRFLHHMPLNGRIDLYIPPPPMANKDEALRYHLAIRNFFAWVFQRPVVGDYLGTALIELLDMMSELRCPGENNMEALVSYLDEEGYLDMQSQPVHALAAVHFAEYFQFRGLYIDAFSHCVGMSDRLFVIPEYQVITSVTRKLIRQARMEMDMKLGHAGVMLRNFLEDDLSEAHIGLTPGGRDHLEQFRTFLLAFFSRRLGYYPPFSIDARSLIFDRETYCTMRDDFEALYGYLVDDSFTVSKSIPALAQGGICALQTVCGFDLRNKFTPLLYPLPLIPEIAPATPSRRITWLNKSDKLKPDQRLVFHAALLNATNKHKHDLLQNQLVSAYRSFEEDSIFSPSKYSRSEKLSLVDARKIRWILVYSIYQVLRGCTEAPPECQGTNAIPYNVAINTANLPPWREGRRQSSTTRRANSLKQNKTPSPTSPVPITPTMPEPIRSASPSYEIEPDINYLSLTRQKDTSSSAKKKRMSAPPSIPPRVRRLDTTFRRSLHIFTLNNGSTGNELPSVTNFGLTYHDSLTLGDGKNPGTTEEPSASPGTAKIGGDAQEADDDLGGSVETLKPQPSAVRSPSTSSTSSTASTASTASRLSDASTASMASTVSTAPSTAVCSIASPWTTREPSRPAEKIDQPAPLDLSRPTSDRPSETASGSGTSSTVEDGSPPALPRRNSRRRLGELQPDPLSVRKVEGVYPTPVVVSVGAISHAIGDRQGDGDSTRISRADDVWSQFADVGGLKDMSMAS</sequence>
<feature type="compositionally biased region" description="Low complexity" evidence="1">
    <location>
        <begin position="658"/>
        <end position="683"/>
    </location>
</feature>